<dbReference type="PATRIC" id="fig|1328313.3.peg.3055"/>
<feature type="coiled-coil region" evidence="1">
    <location>
        <begin position="622"/>
        <end position="656"/>
    </location>
</feature>
<comment type="caution">
    <text evidence="4">The sequence shown here is derived from an EMBL/GenBank/DDBJ whole genome shotgun (WGS) entry which is preliminary data.</text>
</comment>
<keyword evidence="1" id="KW-0175">Coiled coil</keyword>
<feature type="coiled-coil region" evidence="1">
    <location>
        <begin position="822"/>
        <end position="999"/>
    </location>
</feature>
<dbReference type="PANTHER" id="PTHR32114:SF2">
    <property type="entry name" value="ABC TRANSPORTER ABCH.3"/>
    <property type="match status" value="1"/>
</dbReference>
<name>W7QLA9_9ALTE</name>
<evidence type="ECO:0000259" key="3">
    <source>
        <dbReference type="Pfam" id="PF13476"/>
    </source>
</evidence>
<dbReference type="Pfam" id="PF13476">
    <property type="entry name" value="AAA_23"/>
    <property type="match status" value="1"/>
</dbReference>
<accession>W7QLA9</accession>
<proteinExistence type="predicted"/>
<dbReference type="STRING" id="1328313.DS2_14979"/>
<dbReference type="InterPro" id="IPR038729">
    <property type="entry name" value="Rad50/SbcC_AAA"/>
</dbReference>
<dbReference type="GO" id="GO:0016887">
    <property type="term" value="F:ATP hydrolysis activity"/>
    <property type="evidence" value="ECO:0007669"/>
    <property type="project" value="InterPro"/>
</dbReference>
<keyword evidence="5" id="KW-1185">Reference proteome</keyword>
<dbReference type="SUPFAM" id="SSF52540">
    <property type="entry name" value="P-loop containing nucleoside triphosphate hydrolases"/>
    <property type="match status" value="3"/>
</dbReference>
<evidence type="ECO:0000313" key="5">
    <source>
        <dbReference type="Proteomes" id="UP000019276"/>
    </source>
</evidence>
<dbReference type="OrthoDB" id="9795626at2"/>
<evidence type="ECO:0000256" key="1">
    <source>
        <dbReference type="SAM" id="Coils"/>
    </source>
</evidence>
<feature type="region of interest" description="Disordered" evidence="2">
    <location>
        <begin position="319"/>
        <end position="351"/>
    </location>
</feature>
<feature type="domain" description="Rad50/SbcC-type AAA" evidence="3">
    <location>
        <begin position="5"/>
        <end position="214"/>
    </location>
</feature>
<organism evidence="4 5">
    <name type="scientific">Catenovulum agarivorans DS-2</name>
    <dbReference type="NCBI Taxonomy" id="1328313"/>
    <lineage>
        <taxon>Bacteria</taxon>
        <taxon>Pseudomonadati</taxon>
        <taxon>Pseudomonadota</taxon>
        <taxon>Gammaproteobacteria</taxon>
        <taxon>Alteromonadales</taxon>
        <taxon>Alteromonadaceae</taxon>
        <taxon>Catenovulum</taxon>
    </lineage>
</organism>
<dbReference type="eggNOG" id="COG0419">
    <property type="taxonomic scope" value="Bacteria"/>
</dbReference>
<dbReference type="GO" id="GO:0006302">
    <property type="term" value="P:double-strand break repair"/>
    <property type="evidence" value="ECO:0007669"/>
    <property type="project" value="InterPro"/>
</dbReference>
<dbReference type="Gene3D" id="3.40.50.300">
    <property type="entry name" value="P-loop containing nucleotide triphosphate hydrolases"/>
    <property type="match status" value="2"/>
</dbReference>
<dbReference type="Pfam" id="PF13558">
    <property type="entry name" value="SbcC_Walker_B"/>
    <property type="match status" value="1"/>
</dbReference>
<gene>
    <name evidence="4" type="ORF">DS2_14979</name>
</gene>
<dbReference type="AlphaFoldDB" id="W7QLA9"/>
<feature type="coiled-coil region" evidence="1">
    <location>
        <begin position="251"/>
        <end position="288"/>
    </location>
</feature>
<evidence type="ECO:0000256" key="2">
    <source>
        <dbReference type="SAM" id="MobiDB-lite"/>
    </source>
</evidence>
<feature type="region of interest" description="Disordered" evidence="2">
    <location>
        <begin position="367"/>
        <end position="404"/>
    </location>
</feature>
<feature type="coiled-coil region" evidence="1">
    <location>
        <begin position="743"/>
        <end position="787"/>
    </location>
</feature>
<dbReference type="Proteomes" id="UP000019276">
    <property type="component" value="Unassembled WGS sequence"/>
</dbReference>
<sequence>MKILSLRLKNLNALKGDWKIDFTQEPFASNGLFVITGATGAGKSTLLDAICLALYHQTPRLNVSANHNQIMTRHTSDCLAEVEFAIKNNSYKASWFQRRARGDSEGKLQPPKAELYHLESQKLIADKLPEVKAQVEQLSGLNFARFTKSILLSQGRFAEFLNAKSNEKAELLEELTGTEIYSQISKQVFTNYKSSQQALQKLTDQQSNLNLLSDEEMAELLAQKHSLQQQSNHDKTTLAQYRQKQHWLEQKHSLHQQLAQAQSDLQQAELAKAQSSDMSRQLERAQAARQCQPVVEKLAEQQEQQQQIQQQIGHSKQAVEQTQAQVDRQHQQVTQAQNSLNESKAQQQKINQDIDTHVRPLEQALQLTEQQHQQLEHSLTQHQQTATQNKQALANSQNKQQQNQQALSKCKSWLEQNSGLNNLNQQTLEYWQNQLQTIEELKHSCARDTHKIQTISEQQQQLAQLHQQKQSEQKQLTNNLSEQQRQIEKLIAQQIQVFSDLTAEQKKQLLQQGQTTLTQLEQIVVFYQQLHSQQQKITQTQKQLEDSNHHISRLTPELEELRQQYKNCKQQLTDVTTIIEQQKTIMSLEAHRHDLKEDEPCPLCGSVEHPFAKDLPNIAQPLKAQQQRQQTLTHELAELEAKGSELKSQIEKHQHQQNWLLQQLANEQQNFDDIEHKRLAIDLKSNWPDELICPEFVLQAFNQWPADATTQLETVKQQLQNHLNSLSTSLQLDEQIVQAQHQCQLTLQQNNNLSAELASLAQQQSALAQQQQELQQHNTQTHNKQQQLTEQLRQQLVDSKLCVQQQLTELEFTTISQIIADAASQITEYQNQQQRFQTLEQQRQTLATEIDYLSKQRTTDEQVLQQLQQQVKELEVQLTQQKADRQKWFDGESIVNIQHKSDSQITQAELNFQTQQQNLSQLQIDLSRLHSQLNHQQQTSAQIEQTLKQLKSSRDEKLAEHGFSDHSSWQQALLNEDELNALSDQLTNIEQNVLKYQSQQANIDQQIQLLAQQPIAQQLSQFDHSDTEQINHQQTLAEAIQSLELSYTNRLQQLGEINQQYQHAEKLKQNFAEVNKQIEQAQIQHQNWALLNELIGSAEGDKFRKFAQGLTLQQLVYLANQQLQHLHDRYQLVRKSQDGLDLAIIDTWQNDVERDTQTLSGGESFLVSLALALALSDLVSHKTNIESLFLDEGFGTLDSDTLDLALDALDRLNASGKMIGIISHIDSLKERIPVQIRVNKHNGLGYSQLERQYMAN</sequence>
<dbReference type="RefSeq" id="WP_035015645.1">
    <property type="nucleotide sequence ID" value="NZ_ARZY01000033.1"/>
</dbReference>
<feature type="coiled-coil region" evidence="1">
    <location>
        <begin position="1057"/>
        <end position="1084"/>
    </location>
</feature>
<dbReference type="PANTHER" id="PTHR32114">
    <property type="entry name" value="ABC TRANSPORTER ABCH.3"/>
    <property type="match status" value="1"/>
</dbReference>
<reference evidence="4 5" key="1">
    <citation type="journal article" date="2014" name="Genome Announc.">
        <title>Draft Genome Sequence of the Agar-Degrading Bacterium Catenovulum sp. Strain DS-2, Isolated from Intestines of Haliotis diversicolor.</title>
        <authorList>
            <person name="Shan D."/>
            <person name="Li X."/>
            <person name="Gu Z."/>
            <person name="Wei G."/>
            <person name="Gao Z."/>
            <person name="Shao Z."/>
        </authorList>
    </citation>
    <scope>NUCLEOTIDE SEQUENCE [LARGE SCALE GENOMIC DNA]</scope>
    <source>
        <strain evidence="4 5">DS-2</strain>
    </source>
</reference>
<evidence type="ECO:0000313" key="4">
    <source>
        <dbReference type="EMBL" id="EWH08923.1"/>
    </source>
</evidence>
<protein>
    <submittedName>
        <fullName evidence="4">DNA repair ATPase</fullName>
    </submittedName>
</protein>
<feature type="coiled-coil region" evidence="1">
    <location>
        <begin position="551"/>
        <end position="578"/>
    </location>
</feature>
<dbReference type="InterPro" id="IPR027417">
    <property type="entry name" value="P-loop_NTPase"/>
</dbReference>
<dbReference type="EMBL" id="ARZY01000033">
    <property type="protein sequence ID" value="EWH08923.1"/>
    <property type="molecule type" value="Genomic_DNA"/>
</dbReference>
<feature type="coiled-coil region" evidence="1">
    <location>
        <begin position="455"/>
        <end position="493"/>
    </location>
</feature>